<dbReference type="EMBL" id="BDSP01000081">
    <property type="protein sequence ID" value="GAX14552.1"/>
    <property type="molecule type" value="Genomic_DNA"/>
</dbReference>
<dbReference type="InParanoid" id="A0A1Z5JL21"/>
<comment type="caution">
    <text evidence="2">The sequence shown here is derived from an EMBL/GenBank/DDBJ whole genome shotgun (WGS) entry which is preliminary data.</text>
</comment>
<evidence type="ECO:0000256" key="1">
    <source>
        <dbReference type="SAM" id="MobiDB-lite"/>
    </source>
</evidence>
<name>A0A1Z5JL21_FISSO</name>
<feature type="compositionally biased region" description="Basic residues" evidence="1">
    <location>
        <begin position="11"/>
        <end position="23"/>
    </location>
</feature>
<sequence length="650" mass="71484">MCEGQPDNANRNHRNTRRRRSRPILRPGSGDGDESSTQHFDAIDSSPAVFKLSDGWKQCEQIPRTPQHLVTLVARNPSTYVWSAPPIIWKEKYIIAPTLSGHILLWDLTKALRSNVADVDDQINEDGEGEDRVKGSGLHDVAREADVSAFEIHTSHTPDLVLNTHQDEKGEAESASTLGDGAAIAQICIGSPAVLGNGNDVLVAVSVAGFAHIFNLSDDYNPLMGSVAASFSTGKAGLQCVTTTSMGAIVVGYRFGRLESWKLEARKSARKVIAASKALEKVETIYRKKLLWRGFFASAPEIRSVMQLQHLPPKTSTENETPNDSDEFLIATIQEEQMISTVGMVEVLNVTAIANGYQELLQHDENATQVQLDEFSLLARPGMEVIDPTTSLLEPSTDLHFKNRAWVPIGGTDSLVRIELSLEDDSMLACVAILAEGSMLFITTNMVDGEFEWCIRATHDQFLLSFPAIGAGCSLQTSGEDVLPNVVCCLRGGTSYLIPCISADKGEQSDVIHTMTYPNDIDTDNPPHRVDYFSAGVLHYSADDRKFTKSSIPIMVYCWSGGIIDVYSSELLQEKKTYWNALFAELLSNGTAALLREHLLSLNAETLALREEVWRLACEEVNKMKSSEPILLSDLVSTRLRAFRSILISI</sequence>
<dbReference type="Proteomes" id="UP000198406">
    <property type="component" value="Unassembled WGS sequence"/>
</dbReference>
<evidence type="ECO:0000313" key="2">
    <source>
        <dbReference type="EMBL" id="GAX14552.1"/>
    </source>
</evidence>
<keyword evidence="3" id="KW-1185">Reference proteome</keyword>
<accession>A0A1Z5JL21</accession>
<dbReference type="OrthoDB" id="55834at2759"/>
<feature type="region of interest" description="Disordered" evidence="1">
    <location>
        <begin position="1"/>
        <end position="42"/>
    </location>
</feature>
<reference evidence="2 3" key="1">
    <citation type="journal article" date="2015" name="Plant Cell">
        <title>Oil accumulation by the oleaginous diatom Fistulifera solaris as revealed by the genome and transcriptome.</title>
        <authorList>
            <person name="Tanaka T."/>
            <person name="Maeda Y."/>
            <person name="Veluchamy A."/>
            <person name="Tanaka M."/>
            <person name="Abida H."/>
            <person name="Marechal E."/>
            <person name="Bowler C."/>
            <person name="Muto M."/>
            <person name="Sunaga Y."/>
            <person name="Tanaka M."/>
            <person name="Yoshino T."/>
            <person name="Taniguchi T."/>
            <person name="Fukuda Y."/>
            <person name="Nemoto M."/>
            <person name="Matsumoto M."/>
            <person name="Wong P.S."/>
            <person name="Aburatani S."/>
            <person name="Fujibuchi W."/>
        </authorList>
    </citation>
    <scope>NUCLEOTIDE SEQUENCE [LARGE SCALE GENOMIC DNA]</scope>
    <source>
        <strain evidence="2 3">JPCC DA0580</strain>
    </source>
</reference>
<gene>
    <name evidence="2" type="ORF">FisN_6Lh330</name>
</gene>
<organism evidence="2 3">
    <name type="scientific">Fistulifera solaris</name>
    <name type="common">Oleaginous diatom</name>
    <dbReference type="NCBI Taxonomy" id="1519565"/>
    <lineage>
        <taxon>Eukaryota</taxon>
        <taxon>Sar</taxon>
        <taxon>Stramenopiles</taxon>
        <taxon>Ochrophyta</taxon>
        <taxon>Bacillariophyta</taxon>
        <taxon>Bacillariophyceae</taxon>
        <taxon>Bacillariophycidae</taxon>
        <taxon>Naviculales</taxon>
        <taxon>Naviculaceae</taxon>
        <taxon>Fistulifera</taxon>
    </lineage>
</organism>
<dbReference type="AlphaFoldDB" id="A0A1Z5JL21"/>
<proteinExistence type="predicted"/>
<protein>
    <submittedName>
        <fullName evidence="2">Uncharacterized protein</fullName>
    </submittedName>
</protein>
<evidence type="ECO:0000313" key="3">
    <source>
        <dbReference type="Proteomes" id="UP000198406"/>
    </source>
</evidence>